<keyword evidence="4" id="KW-0378">Hydrolase</keyword>
<dbReference type="PROSITE" id="PS00517">
    <property type="entry name" value="RNASE_3_1"/>
    <property type="match status" value="1"/>
</dbReference>
<dbReference type="PANTHER" id="PTHR11207">
    <property type="entry name" value="RIBONUCLEASE III"/>
    <property type="match status" value="1"/>
</dbReference>
<dbReference type="InterPro" id="IPR014720">
    <property type="entry name" value="dsRBD_dom"/>
</dbReference>
<evidence type="ECO:0000313" key="9">
    <source>
        <dbReference type="EMBL" id="CAH0392063.1"/>
    </source>
</evidence>
<feature type="domain" description="RNase III" evidence="8">
    <location>
        <begin position="7"/>
        <end position="131"/>
    </location>
</feature>
<gene>
    <name evidence="9" type="ORF">BEMITA_LOCUS10621</name>
</gene>
<accession>A0A9P0F6Q7</accession>
<dbReference type="Gene3D" id="1.10.1520.10">
    <property type="entry name" value="Ribonuclease III domain"/>
    <property type="match status" value="1"/>
</dbReference>
<dbReference type="NCBIfam" id="TIGR02191">
    <property type="entry name" value="RNaseIII"/>
    <property type="match status" value="1"/>
</dbReference>
<keyword evidence="3" id="KW-0255">Endonuclease</keyword>
<evidence type="ECO:0000256" key="1">
    <source>
        <dbReference type="ARBA" id="ARBA00010183"/>
    </source>
</evidence>
<evidence type="ECO:0000259" key="7">
    <source>
        <dbReference type="PROSITE" id="PS50137"/>
    </source>
</evidence>
<dbReference type="AlphaFoldDB" id="A0A9P0F6Q7"/>
<dbReference type="Proteomes" id="UP001152759">
    <property type="component" value="Chromosome 6"/>
</dbReference>
<dbReference type="GO" id="GO:0004525">
    <property type="term" value="F:ribonuclease III activity"/>
    <property type="evidence" value="ECO:0007669"/>
    <property type="project" value="InterPro"/>
</dbReference>
<dbReference type="PROSITE" id="PS50137">
    <property type="entry name" value="DS_RBD"/>
    <property type="match status" value="1"/>
</dbReference>
<keyword evidence="5 6" id="KW-0694">RNA-binding</keyword>
<keyword evidence="2" id="KW-0540">Nuclease</keyword>
<dbReference type="SUPFAM" id="SSF69065">
    <property type="entry name" value="RNase III domain-like"/>
    <property type="match status" value="1"/>
</dbReference>
<dbReference type="SMART" id="SM00535">
    <property type="entry name" value="RIBOc"/>
    <property type="match status" value="1"/>
</dbReference>
<dbReference type="InterPro" id="IPR011907">
    <property type="entry name" value="RNase_III"/>
</dbReference>
<dbReference type="SMART" id="SM00358">
    <property type="entry name" value="DSRM"/>
    <property type="match status" value="1"/>
</dbReference>
<dbReference type="PANTHER" id="PTHR11207:SF0">
    <property type="entry name" value="RIBONUCLEASE 3"/>
    <property type="match status" value="1"/>
</dbReference>
<evidence type="ECO:0000256" key="2">
    <source>
        <dbReference type="ARBA" id="ARBA00022722"/>
    </source>
</evidence>
<dbReference type="CDD" id="cd10845">
    <property type="entry name" value="DSRM_RNAse_III_family"/>
    <property type="match status" value="1"/>
</dbReference>
<evidence type="ECO:0000259" key="8">
    <source>
        <dbReference type="PROSITE" id="PS50142"/>
    </source>
</evidence>
<evidence type="ECO:0000256" key="5">
    <source>
        <dbReference type="ARBA" id="ARBA00022884"/>
    </source>
</evidence>
<dbReference type="GO" id="GO:0006364">
    <property type="term" value="P:rRNA processing"/>
    <property type="evidence" value="ECO:0007669"/>
    <property type="project" value="InterPro"/>
</dbReference>
<dbReference type="Pfam" id="PF14622">
    <property type="entry name" value="Ribonucleas_3_3"/>
    <property type="match status" value="1"/>
</dbReference>
<proteinExistence type="inferred from homology"/>
<evidence type="ECO:0000313" key="10">
    <source>
        <dbReference type="Proteomes" id="UP001152759"/>
    </source>
</evidence>
<dbReference type="PROSITE" id="PS50142">
    <property type="entry name" value="RNASE_3_2"/>
    <property type="match status" value="1"/>
</dbReference>
<dbReference type="GO" id="GO:0035196">
    <property type="term" value="P:miRNA processing"/>
    <property type="evidence" value="ECO:0007669"/>
    <property type="project" value="UniProtKB-ARBA"/>
</dbReference>
<dbReference type="InterPro" id="IPR036389">
    <property type="entry name" value="RNase_III_sf"/>
</dbReference>
<reference evidence="9" key="1">
    <citation type="submission" date="2021-12" db="EMBL/GenBank/DDBJ databases">
        <authorList>
            <person name="King R."/>
        </authorList>
    </citation>
    <scope>NUCLEOTIDE SEQUENCE</scope>
</reference>
<organism evidence="9 10">
    <name type="scientific">Bemisia tabaci</name>
    <name type="common">Sweetpotato whitefly</name>
    <name type="synonym">Aleurodes tabaci</name>
    <dbReference type="NCBI Taxonomy" id="7038"/>
    <lineage>
        <taxon>Eukaryota</taxon>
        <taxon>Metazoa</taxon>
        <taxon>Ecdysozoa</taxon>
        <taxon>Arthropoda</taxon>
        <taxon>Hexapoda</taxon>
        <taxon>Insecta</taxon>
        <taxon>Pterygota</taxon>
        <taxon>Neoptera</taxon>
        <taxon>Paraneoptera</taxon>
        <taxon>Hemiptera</taxon>
        <taxon>Sternorrhyncha</taxon>
        <taxon>Aleyrodoidea</taxon>
        <taxon>Aleyrodidae</taxon>
        <taxon>Aleyrodinae</taxon>
        <taxon>Bemisia</taxon>
    </lineage>
</organism>
<dbReference type="Gene3D" id="3.30.160.20">
    <property type="match status" value="1"/>
</dbReference>
<dbReference type="InterPro" id="IPR000999">
    <property type="entry name" value="RNase_III_dom"/>
</dbReference>
<comment type="similarity">
    <text evidence="1">Belongs to the ribonuclease III family.</text>
</comment>
<dbReference type="Pfam" id="PF00035">
    <property type="entry name" value="dsrm"/>
    <property type="match status" value="1"/>
</dbReference>
<protein>
    <submittedName>
        <fullName evidence="9">Uncharacterized protein</fullName>
    </submittedName>
</protein>
<feature type="domain" description="DRBM" evidence="7">
    <location>
        <begin position="157"/>
        <end position="226"/>
    </location>
</feature>
<dbReference type="SUPFAM" id="SSF54768">
    <property type="entry name" value="dsRNA-binding domain-like"/>
    <property type="match status" value="1"/>
</dbReference>
<evidence type="ECO:0000256" key="4">
    <source>
        <dbReference type="ARBA" id="ARBA00022801"/>
    </source>
</evidence>
<dbReference type="CDD" id="cd00593">
    <property type="entry name" value="RIBOc"/>
    <property type="match status" value="1"/>
</dbReference>
<evidence type="ECO:0000256" key="3">
    <source>
        <dbReference type="ARBA" id="ARBA00022759"/>
    </source>
</evidence>
<name>A0A9P0F6Q7_BEMTA</name>
<dbReference type="HAMAP" id="MF_00104">
    <property type="entry name" value="RNase_III"/>
    <property type="match status" value="1"/>
</dbReference>
<dbReference type="EMBL" id="OU963867">
    <property type="protein sequence ID" value="CAH0392063.1"/>
    <property type="molecule type" value="Genomic_DNA"/>
</dbReference>
<keyword evidence="10" id="KW-1185">Reference proteome</keyword>
<dbReference type="GO" id="GO:0003725">
    <property type="term" value="F:double-stranded RNA binding"/>
    <property type="evidence" value="ECO:0007669"/>
    <property type="project" value="TreeGrafter"/>
</dbReference>
<evidence type="ECO:0000256" key="6">
    <source>
        <dbReference type="PROSITE-ProRule" id="PRU00266"/>
    </source>
</evidence>
<sequence length="276" mass="30530">MAGSILNCSVTKIINYEFKDPSILEEALTHPQAQRMDAQNQSLNYERLEFVGDSVLGFVISLMLFKMFPHQKEGILTERKMALVRGSTLSKIAKDIGLDKCIILGGPYKCVASDLENALEAVVGAIYIDGGLDPVERFIFRHWRKLALDQLPTPPKSSKNTLQEWAHAQKLPIPEYAILEKTGPNHEPEYTVSVSVKNHGETSASATSKKGAELKAAEKMLKKLGVIDSGDFNSKKVSSQVFVVTEPQNWIVEKKDHVKPGKTISAKEVSTIGPLW</sequence>